<sequence length="88" mass="9621">MEIPDNIANKQKTVDTSSNTQALQEQVAALAPIRVATRWDVDANEEEAEGDIPIALLPGDRRQGAPPLPPQDIPPQCLARFECLYKGL</sequence>
<name>A0AAW2KNV5_9LAMI</name>
<accession>A0AAW2KNV5</accession>
<organism evidence="1">
    <name type="scientific">Sesamum angustifolium</name>
    <dbReference type="NCBI Taxonomy" id="2727405"/>
    <lineage>
        <taxon>Eukaryota</taxon>
        <taxon>Viridiplantae</taxon>
        <taxon>Streptophyta</taxon>
        <taxon>Embryophyta</taxon>
        <taxon>Tracheophyta</taxon>
        <taxon>Spermatophyta</taxon>
        <taxon>Magnoliopsida</taxon>
        <taxon>eudicotyledons</taxon>
        <taxon>Gunneridae</taxon>
        <taxon>Pentapetalae</taxon>
        <taxon>asterids</taxon>
        <taxon>lamiids</taxon>
        <taxon>Lamiales</taxon>
        <taxon>Pedaliaceae</taxon>
        <taxon>Sesamum</taxon>
    </lineage>
</organism>
<protein>
    <submittedName>
        <fullName evidence="1">Uncharacterized protein</fullName>
    </submittedName>
</protein>
<comment type="caution">
    <text evidence="1">The sequence shown here is derived from an EMBL/GenBank/DDBJ whole genome shotgun (WGS) entry which is preliminary data.</text>
</comment>
<reference evidence="1" key="2">
    <citation type="journal article" date="2024" name="Plant">
        <title>Genomic evolution and insights into agronomic trait innovations of Sesamum species.</title>
        <authorList>
            <person name="Miao H."/>
            <person name="Wang L."/>
            <person name="Qu L."/>
            <person name="Liu H."/>
            <person name="Sun Y."/>
            <person name="Le M."/>
            <person name="Wang Q."/>
            <person name="Wei S."/>
            <person name="Zheng Y."/>
            <person name="Lin W."/>
            <person name="Duan Y."/>
            <person name="Cao H."/>
            <person name="Xiong S."/>
            <person name="Wang X."/>
            <person name="Wei L."/>
            <person name="Li C."/>
            <person name="Ma Q."/>
            <person name="Ju M."/>
            <person name="Zhao R."/>
            <person name="Li G."/>
            <person name="Mu C."/>
            <person name="Tian Q."/>
            <person name="Mei H."/>
            <person name="Zhang T."/>
            <person name="Gao T."/>
            <person name="Zhang H."/>
        </authorList>
    </citation>
    <scope>NUCLEOTIDE SEQUENCE</scope>
    <source>
        <strain evidence="1">G01</strain>
    </source>
</reference>
<dbReference type="EMBL" id="JACGWK010000020">
    <property type="protein sequence ID" value="KAL0308193.1"/>
    <property type="molecule type" value="Genomic_DNA"/>
</dbReference>
<reference evidence="1" key="1">
    <citation type="submission" date="2020-06" db="EMBL/GenBank/DDBJ databases">
        <authorList>
            <person name="Li T."/>
            <person name="Hu X."/>
            <person name="Zhang T."/>
            <person name="Song X."/>
            <person name="Zhang H."/>
            <person name="Dai N."/>
            <person name="Sheng W."/>
            <person name="Hou X."/>
            <person name="Wei L."/>
        </authorList>
    </citation>
    <scope>NUCLEOTIDE SEQUENCE</scope>
    <source>
        <strain evidence="1">G01</strain>
        <tissue evidence="1">Leaf</tissue>
    </source>
</reference>
<gene>
    <name evidence="1" type="ORF">Sangu_2989000</name>
</gene>
<dbReference type="AlphaFoldDB" id="A0AAW2KNV5"/>
<evidence type="ECO:0000313" key="1">
    <source>
        <dbReference type="EMBL" id="KAL0308193.1"/>
    </source>
</evidence>
<proteinExistence type="predicted"/>